<dbReference type="Proteomes" id="UP000199052">
    <property type="component" value="Unassembled WGS sequence"/>
</dbReference>
<sequence>MKRGLPAEPGGQGSYTAEAEGMGFEPMKTGGSCLSGFKQSPTAPATSRFTAPANPFAAYSPCHDPTSRSPPDATGLALDPTVRPTQTATVAAMACVPPPAPALAGSDVQADGASHRRRHAAVGTGIKCQVVHTCVS</sequence>
<dbReference type="Proteomes" id="UP000533017">
    <property type="component" value="Unassembled WGS sequence"/>
</dbReference>
<reference evidence="2 3" key="1">
    <citation type="submission" date="2016-10" db="EMBL/GenBank/DDBJ databases">
        <authorList>
            <person name="de Groot N.N."/>
        </authorList>
    </citation>
    <scope>NUCLEOTIDE SEQUENCE [LARGE SCALE GENOMIC DNA]</scope>
    <source>
        <strain evidence="2 3">CPCC 202808</strain>
    </source>
</reference>
<gene>
    <name evidence="1" type="ORF">FHR37_005606</name>
    <name evidence="2" type="ORF">SAMN05421678_12367</name>
</gene>
<proteinExistence type="predicted"/>
<accession>A0A1I3BCR6</accession>
<evidence type="ECO:0000313" key="2">
    <source>
        <dbReference type="EMBL" id="SFH60074.1"/>
    </source>
</evidence>
<organism evidence="2 3">
    <name type="scientific">Actinopolymorpha cephalotaxi</name>
    <dbReference type="NCBI Taxonomy" id="504797"/>
    <lineage>
        <taxon>Bacteria</taxon>
        <taxon>Bacillati</taxon>
        <taxon>Actinomycetota</taxon>
        <taxon>Actinomycetes</taxon>
        <taxon>Propionibacteriales</taxon>
        <taxon>Actinopolymorphaceae</taxon>
        <taxon>Actinopolymorpha</taxon>
    </lineage>
</organism>
<evidence type="ECO:0000313" key="1">
    <source>
        <dbReference type="EMBL" id="NYH86755.1"/>
    </source>
</evidence>
<protein>
    <submittedName>
        <fullName evidence="2">Uncharacterized protein</fullName>
    </submittedName>
</protein>
<reference evidence="1 4" key="2">
    <citation type="submission" date="2020-07" db="EMBL/GenBank/DDBJ databases">
        <title>Sequencing the genomes of 1000 actinobacteria strains.</title>
        <authorList>
            <person name="Klenk H.-P."/>
        </authorList>
    </citation>
    <scope>NUCLEOTIDE SEQUENCE [LARGE SCALE GENOMIC DNA]</scope>
    <source>
        <strain evidence="1 4">DSM 45117</strain>
    </source>
</reference>
<keyword evidence="4" id="KW-1185">Reference proteome</keyword>
<dbReference type="EMBL" id="FOOI01000023">
    <property type="protein sequence ID" value="SFH60074.1"/>
    <property type="molecule type" value="Genomic_DNA"/>
</dbReference>
<name>A0A1I3BCR6_9ACTN</name>
<dbReference type="EMBL" id="JACBZA010000001">
    <property type="protein sequence ID" value="NYH86755.1"/>
    <property type="molecule type" value="Genomic_DNA"/>
</dbReference>
<dbReference type="AlphaFoldDB" id="A0A1I3BCR6"/>
<dbReference type="STRING" id="504797.SAMN05421678_12367"/>
<evidence type="ECO:0000313" key="3">
    <source>
        <dbReference type="Proteomes" id="UP000199052"/>
    </source>
</evidence>
<evidence type="ECO:0000313" key="4">
    <source>
        <dbReference type="Proteomes" id="UP000533017"/>
    </source>
</evidence>